<dbReference type="PRINTS" id="PR00081">
    <property type="entry name" value="GDHRDH"/>
</dbReference>
<evidence type="ECO:0000256" key="2">
    <source>
        <dbReference type="ARBA" id="ARBA00023002"/>
    </source>
</evidence>
<organism evidence="3 4">
    <name type="scientific">Propionibacterium acidifaciens F0233</name>
    <dbReference type="NCBI Taxonomy" id="553198"/>
    <lineage>
        <taxon>Bacteria</taxon>
        <taxon>Bacillati</taxon>
        <taxon>Actinomycetota</taxon>
        <taxon>Actinomycetes</taxon>
        <taxon>Propionibacteriales</taxon>
        <taxon>Propionibacteriaceae</taxon>
        <taxon>Propionibacterium</taxon>
    </lineage>
</organism>
<comment type="caution">
    <text evidence="3">The sequence shown here is derived from an EMBL/GenBank/DDBJ whole genome shotgun (WGS) entry which is preliminary data.</text>
</comment>
<evidence type="ECO:0000256" key="1">
    <source>
        <dbReference type="ARBA" id="ARBA00006484"/>
    </source>
</evidence>
<dbReference type="AlphaFoldDB" id="U2RXM2"/>
<dbReference type="SUPFAM" id="SSF51735">
    <property type="entry name" value="NAD(P)-binding Rossmann-fold domains"/>
    <property type="match status" value="1"/>
</dbReference>
<name>U2RXM2_9ACTN</name>
<dbReference type="Gene3D" id="3.40.50.720">
    <property type="entry name" value="NAD(P)-binding Rossmann-like Domain"/>
    <property type="match status" value="1"/>
</dbReference>
<dbReference type="GO" id="GO:0006633">
    <property type="term" value="P:fatty acid biosynthetic process"/>
    <property type="evidence" value="ECO:0007669"/>
    <property type="project" value="TreeGrafter"/>
</dbReference>
<keyword evidence="4" id="KW-1185">Reference proteome</keyword>
<protein>
    <submittedName>
        <fullName evidence="3">KR domain protein</fullName>
    </submittedName>
</protein>
<dbReference type="GO" id="GO:0016616">
    <property type="term" value="F:oxidoreductase activity, acting on the CH-OH group of donors, NAD or NADP as acceptor"/>
    <property type="evidence" value="ECO:0007669"/>
    <property type="project" value="TreeGrafter"/>
</dbReference>
<dbReference type="InterPro" id="IPR002347">
    <property type="entry name" value="SDR_fam"/>
</dbReference>
<dbReference type="EMBL" id="ACVN02000188">
    <property type="protein sequence ID" value="ERK55372.1"/>
    <property type="molecule type" value="Genomic_DNA"/>
</dbReference>
<reference evidence="3" key="1">
    <citation type="submission" date="2013-08" db="EMBL/GenBank/DDBJ databases">
        <authorList>
            <person name="Durkin A.S."/>
            <person name="Haft D.R."/>
            <person name="McCorrison J."/>
            <person name="Torralba M."/>
            <person name="Gillis M."/>
            <person name="Haft D.H."/>
            <person name="Methe B."/>
            <person name="Sutton G."/>
            <person name="Nelson K.E."/>
        </authorList>
    </citation>
    <scope>NUCLEOTIDE SEQUENCE [LARGE SCALE GENOMIC DNA]</scope>
    <source>
        <strain evidence="3">F0233</strain>
    </source>
</reference>
<keyword evidence="2" id="KW-0560">Oxidoreductase</keyword>
<dbReference type="Pfam" id="PF13561">
    <property type="entry name" value="adh_short_C2"/>
    <property type="match status" value="1"/>
</dbReference>
<dbReference type="PANTHER" id="PTHR42760:SF133">
    <property type="entry name" value="3-OXOACYL-[ACYL-CARRIER-PROTEIN] REDUCTASE"/>
    <property type="match status" value="1"/>
</dbReference>
<accession>U2RXM2</accession>
<evidence type="ECO:0000313" key="3">
    <source>
        <dbReference type="EMBL" id="ERK55372.1"/>
    </source>
</evidence>
<dbReference type="FunFam" id="3.40.50.720:FF:000084">
    <property type="entry name" value="Short-chain dehydrogenase reductase"/>
    <property type="match status" value="1"/>
</dbReference>
<evidence type="ECO:0000313" key="4">
    <source>
        <dbReference type="Proteomes" id="UP000017052"/>
    </source>
</evidence>
<comment type="similarity">
    <text evidence="1">Belongs to the short-chain dehydrogenases/reductases (SDR) family.</text>
</comment>
<dbReference type="Proteomes" id="UP000017052">
    <property type="component" value="Unassembled WGS sequence"/>
</dbReference>
<dbReference type="PANTHER" id="PTHR42760">
    <property type="entry name" value="SHORT-CHAIN DEHYDROGENASES/REDUCTASES FAMILY MEMBER"/>
    <property type="match status" value="1"/>
</dbReference>
<sequence length="290" mass="30288">MTMAPVLGGVRAPTAFGDPMIPRTSRGGRSTVMDRNYFDLSGRVALVTGCSTGLGVQMAEALASAGASIVPVARRTQLIESVAGRLAGEFGVETMPVRCDVTSTENVDAVVDAALERFGRIDVLVSDAGTGAIGNAEEITDEQFRQELEVDPFGTFRVARAVAGRAMIPAGYGRIINIASMYGLVGNMVAGSTPYHAAKGGVVNLTRALAAEWGGHGITVNAICPGYFYTNLTAETLDSDFFQQHARVTIPVQRYGRADELDTAALFLASPPSSYVTGAAVPVDGGHTAI</sequence>
<dbReference type="PRINTS" id="PR00080">
    <property type="entry name" value="SDRFAMILY"/>
</dbReference>
<gene>
    <name evidence="3" type="ORF">HMPREF0682_1405</name>
</gene>
<proteinExistence type="inferred from homology"/>
<dbReference type="InterPro" id="IPR036291">
    <property type="entry name" value="NAD(P)-bd_dom_sf"/>
</dbReference>
<dbReference type="GO" id="GO:0048038">
    <property type="term" value="F:quinone binding"/>
    <property type="evidence" value="ECO:0007669"/>
    <property type="project" value="TreeGrafter"/>
</dbReference>